<name>A0ACD0P386_9BASI</name>
<evidence type="ECO:0000313" key="2">
    <source>
        <dbReference type="Proteomes" id="UP000245626"/>
    </source>
</evidence>
<proteinExistence type="predicted"/>
<accession>A0ACD0P386</accession>
<dbReference type="EMBL" id="KZ819769">
    <property type="protein sequence ID" value="PWN52578.1"/>
    <property type="molecule type" value="Genomic_DNA"/>
</dbReference>
<keyword evidence="2" id="KW-1185">Reference proteome</keyword>
<dbReference type="Proteomes" id="UP000245626">
    <property type="component" value="Unassembled WGS sequence"/>
</dbReference>
<gene>
    <name evidence="1" type="ORF">IE53DRAFT_384987</name>
</gene>
<organism evidence="1 2">
    <name type="scientific">Violaceomyces palustris</name>
    <dbReference type="NCBI Taxonomy" id="1673888"/>
    <lineage>
        <taxon>Eukaryota</taxon>
        <taxon>Fungi</taxon>
        <taxon>Dikarya</taxon>
        <taxon>Basidiomycota</taxon>
        <taxon>Ustilaginomycotina</taxon>
        <taxon>Ustilaginomycetes</taxon>
        <taxon>Violaceomycetales</taxon>
        <taxon>Violaceomycetaceae</taxon>
        <taxon>Violaceomyces</taxon>
    </lineage>
</organism>
<reference evidence="1 2" key="1">
    <citation type="journal article" date="2018" name="Mol. Biol. Evol.">
        <title>Broad Genomic Sampling Reveals a Smut Pathogenic Ancestry of the Fungal Clade Ustilaginomycotina.</title>
        <authorList>
            <person name="Kijpornyongpan T."/>
            <person name="Mondo S.J."/>
            <person name="Barry K."/>
            <person name="Sandor L."/>
            <person name="Lee J."/>
            <person name="Lipzen A."/>
            <person name="Pangilinan J."/>
            <person name="LaButti K."/>
            <person name="Hainaut M."/>
            <person name="Henrissat B."/>
            <person name="Grigoriev I.V."/>
            <person name="Spatafora J.W."/>
            <person name="Aime M.C."/>
        </authorList>
    </citation>
    <scope>NUCLEOTIDE SEQUENCE [LARGE SCALE GENOMIC DNA]</scope>
    <source>
        <strain evidence="1 2">SA 807</strain>
    </source>
</reference>
<protein>
    <submittedName>
        <fullName evidence="1">Uncharacterized protein</fullName>
    </submittedName>
</protein>
<sequence>MESPPSPPMTGLPTRSSSDPEQERVEKGKEKGEEPRPPPPPPSLPRRGGEPRIYPPDQSYPPTHPLHLSNRPDQRIQGEWSIVASTLPLWRKRKNVIISYRTLPPLGDQAGSAVRFSDSIRYDSRRRERDGKKGNVKASLDLEKEKGGGGGESKGGFIKGINVLDDRGFNGASFHWKGSGLLRLFNSRWQVVGYGRYDEDQPVQPSTTKTTRPTLEGEKGEEEESGTEKAKDWDWIVTYFEKTYATPSGLDIYARDPKRMSKETYLSIVDGLKNMSSSPPPPSSTSRPDSEGSEEDDLPPSSSNLLGWRRRRSPPLSTDQRRKEKILLMSRLGSTMFEVPHD</sequence>
<evidence type="ECO:0000313" key="1">
    <source>
        <dbReference type="EMBL" id="PWN52578.1"/>
    </source>
</evidence>